<gene>
    <name evidence="1" type="ORF">D5086_030343</name>
</gene>
<accession>A0ACC4ANB3</accession>
<name>A0ACC4ANB3_POPAL</name>
<dbReference type="EMBL" id="RCHU02000017">
    <property type="protein sequence ID" value="KAL3567692.1"/>
    <property type="molecule type" value="Genomic_DNA"/>
</dbReference>
<comment type="caution">
    <text evidence="1">The sequence shown here is derived from an EMBL/GenBank/DDBJ whole genome shotgun (WGS) entry which is preliminary data.</text>
</comment>
<dbReference type="Proteomes" id="UP000309997">
    <property type="component" value="Unassembled WGS sequence"/>
</dbReference>
<keyword evidence="2" id="KW-1185">Reference proteome</keyword>
<evidence type="ECO:0000313" key="2">
    <source>
        <dbReference type="Proteomes" id="UP000309997"/>
    </source>
</evidence>
<sequence>MVVGFFEHSLMTWTKGGKGGDYGENIQRCLQAVYEYSKESTFGAMFYGFVLCALLDSSVLTDFSELCIMMNIYNSDNSG</sequence>
<reference evidence="1 2" key="1">
    <citation type="journal article" date="2024" name="Plant Biotechnol. J.">
        <title>Genome and CRISPR/Cas9 system of a widespread forest tree (Populus alba) in the world.</title>
        <authorList>
            <person name="Liu Y.J."/>
            <person name="Jiang P.F."/>
            <person name="Han X.M."/>
            <person name="Li X.Y."/>
            <person name="Wang H.M."/>
            <person name="Wang Y.J."/>
            <person name="Wang X.X."/>
            <person name="Zeng Q.Y."/>
        </authorList>
    </citation>
    <scope>NUCLEOTIDE SEQUENCE [LARGE SCALE GENOMIC DNA]</scope>
    <source>
        <strain evidence="2">cv. PAL-ZL1</strain>
    </source>
</reference>
<evidence type="ECO:0000313" key="1">
    <source>
        <dbReference type="EMBL" id="KAL3567692.1"/>
    </source>
</evidence>
<protein>
    <submittedName>
        <fullName evidence="1">Uncharacterized protein</fullName>
    </submittedName>
</protein>
<proteinExistence type="predicted"/>
<organism evidence="1 2">
    <name type="scientific">Populus alba</name>
    <name type="common">White poplar</name>
    <dbReference type="NCBI Taxonomy" id="43335"/>
    <lineage>
        <taxon>Eukaryota</taxon>
        <taxon>Viridiplantae</taxon>
        <taxon>Streptophyta</taxon>
        <taxon>Embryophyta</taxon>
        <taxon>Tracheophyta</taxon>
        <taxon>Spermatophyta</taxon>
        <taxon>Magnoliopsida</taxon>
        <taxon>eudicotyledons</taxon>
        <taxon>Gunneridae</taxon>
        <taxon>Pentapetalae</taxon>
        <taxon>rosids</taxon>
        <taxon>fabids</taxon>
        <taxon>Malpighiales</taxon>
        <taxon>Salicaceae</taxon>
        <taxon>Saliceae</taxon>
        <taxon>Populus</taxon>
    </lineage>
</organism>